<reference evidence="3 4" key="1">
    <citation type="submission" date="2022-09" db="EMBL/GenBank/DDBJ databases">
        <authorList>
            <person name="Palmer J.M."/>
        </authorList>
    </citation>
    <scope>NUCLEOTIDE SEQUENCE [LARGE SCALE GENOMIC DNA]</scope>
    <source>
        <strain evidence="3 4">DSM 7382</strain>
    </source>
</reference>
<feature type="transmembrane region" description="Helical" evidence="1">
    <location>
        <begin position="126"/>
        <end position="147"/>
    </location>
</feature>
<proteinExistence type="predicted"/>
<name>A0AAW0FMX2_9APHY</name>
<dbReference type="Pfam" id="PF20152">
    <property type="entry name" value="DUF6534"/>
    <property type="match status" value="1"/>
</dbReference>
<keyword evidence="4" id="KW-1185">Reference proteome</keyword>
<dbReference type="EMBL" id="JASBNA010000050">
    <property type="protein sequence ID" value="KAK7680360.1"/>
    <property type="molecule type" value="Genomic_DNA"/>
</dbReference>
<organism evidence="3 4">
    <name type="scientific">Cerrena zonata</name>
    <dbReference type="NCBI Taxonomy" id="2478898"/>
    <lineage>
        <taxon>Eukaryota</taxon>
        <taxon>Fungi</taxon>
        <taxon>Dikarya</taxon>
        <taxon>Basidiomycota</taxon>
        <taxon>Agaricomycotina</taxon>
        <taxon>Agaricomycetes</taxon>
        <taxon>Polyporales</taxon>
        <taxon>Cerrenaceae</taxon>
        <taxon>Cerrena</taxon>
    </lineage>
</organism>
<keyword evidence="1" id="KW-0812">Transmembrane</keyword>
<dbReference type="InterPro" id="IPR045339">
    <property type="entry name" value="DUF6534"/>
</dbReference>
<accession>A0AAW0FMX2</accession>
<dbReference type="Proteomes" id="UP001385951">
    <property type="component" value="Unassembled WGS sequence"/>
</dbReference>
<evidence type="ECO:0000313" key="3">
    <source>
        <dbReference type="EMBL" id="KAK7680360.1"/>
    </source>
</evidence>
<gene>
    <name evidence="3" type="ORF">QCA50_016600</name>
</gene>
<feature type="transmembrane region" description="Helical" evidence="1">
    <location>
        <begin position="93"/>
        <end position="120"/>
    </location>
</feature>
<keyword evidence="1" id="KW-0472">Membrane</keyword>
<evidence type="ECO:0000259" key="2">
    <source>
        <dbReference type="Pfam" id="PF20152"/>
    </source>
</evidence>
<keyword evidence="1" id="KW-1133">Transmembrane helix</keyword>
<evidence type="ECO:0000313" key="4">
    <source>
        <dbReference type="Proteomes" id="UP001385951"/>
    </source>
</evidence>
<comment type="caution">
    <text evidence="3">The sequence shown here is derived from an EMBL/GenBank/DDBJ whole genome shotgun (WGS) entry which is preliminary data.</text>
</comment>
<sequence>MLRFYVHRMWTFSRNPALIIATSVLLIGHIGLYINCAINGFEHGTWQRLEGPGYNRSVLFTVALSIAIDSIIASTMIYYLYRRHSSLKTMQGIVNWLILYFVNTGVVLVALSVTTLIFYLKAPGDMVYAGLILIYARFLANALFGSLNARQHLRTKRHELVTFGGVSMNHETAL</sequence>
<feature type="domain" description="DUF6534" evidence="2">
    <location>
        <begin position="65"/>
        <end position="152"/>
    </location>
</feature>
<evidence type="ECO:0000256" key="1">
    <source>
        <dbReference type="SAM" id="Phobius"/>
    </source>
</evidence>
<dbReference type="AlphaFoldDB" id="A0AAW0FMX2"/>
<feature type="transmembrane region" description="Helical" evidence="1">
    <location>
        <begin position="60"/>
        <end position="81"/>
    </location>
</feature>
<protein>
    <recommendedName>
        <fullName evidence="2">DUF6534 domain-containing protein</fullName>
    </recommendedName>
</protein>